<accession>A0A368GHW6</accession>
<proteinExistence type="predicted"/>
<gene>
    <name evidence="2" type="ORF">ANCCAN_11543</name>
</gene>
<keyword evidence="3" id="KW-1185">Reference proteome</keyword>
<protein>
    <submittedName>
        <fullName evidence="2">Uncharacterized protein</fullName>
    </submittedName>
</protein>
<dbReference type="AlphaFoldDB" id="A0A368GHW6"/>
<feature type="region of interest" description="Disordered" evidence="1">
    <location>
        <begin position="1"/>
        <end position="20"/>
    </location>
</feature>
<comment type="caution">
    <text evidence="2">The sequence shown here is derived from an EMBL/GenBank/DDBJ whole genome shotgun (WGS) entry which is preliminary data.</text>
</comment>
<reference evidence="2 3" key="1">
    <citation type="submission" date="2014-10" db="EMBL/GenBank/DDBJ databases">
        <title>Draft genome of the hookworm Ancylostoma caninum.</title>
        <authorList>
            <person name="Mitreva M."/>
        </authorList>
    </citation>
    <scope>NUCLEOTIDE SEQUENCE [LARGE SCALE GENOMIC DNA]</scope>
    <source>
        <strain evidence="2 3">Baltimore</strain>
    </source>
</reference>
<organism evidence="2 3">
    <name type="scientific">Ancylostoma caninum</name>
    <name type="common">Dog hookworm</name>
    <dbReference type="NCBI Taxonomy" id="29170"/>
    <lineage>
        <taxon>Eukaryota</taxon>
        <taxon>Metazoa</taxon>
        <taxon>Ecdysozoa</taxon>
        <taxon>Nematoda</taxon>
        <taxon>Chromadorea</taxon>
        <taxon>Rhabditida</taxon>
        <taxon>Rhabditina</taxon>
        <taxon>Rhabditomorpha</taxon>
        <taxon>Strongyloidea</taxon>
        <taxon>Ancylostomatidae</taxon>
        <taxon>Ancylostomatinae</taxon>
        <taxon>Ancylostoma</taxon>
    </lineage>
</organism>
<evidence type="ECO:0000313" key="3">
    <source>
        <dbReference type="Proteomes" id="UP000252519"/>
    </source>
</evidence>
<evidence type="ECO:0000256" key="1">
    <source>
        <dbReference type="SAM" id="MobiDB-lite"/>
    </source>
</evidence>
<name>A0A368GHW6_ANCCA</name>
<dbReference type="Proteomes" id="UP000252519">
    <property type="component" value="Unassembled WGS sequence"/>
</dbReference>
<feature type="compositionally biased region" description="Basic and acidic residues" evidence="1">
    <location>
        <begin position="11"/>
        <end position="20"/>
    </location>
</feature>
<sequence length="117" mass="13721">MISQQLQTPPREGRQQPSEERIIQENIDFMDEVEIEDQGVRFVQCDQARRSKQSATSQRAALHHVPGAIVRTSLCVLRLRIHRASSRERIIIKAGRIRKKCEERMSHLQERLRHSDQ</sequence>
<dbReference type="EMBL" id="JOJR01000192">
    <property type="protein sequence ID" value="RCN42467.1"/>
    <property type="molecule type" value="Genomic_DNA"/>
</dbReference>
<evidence type="ECO:0000313" key="2">
    <source>
        <dbReference type="EMBL" id="RCN42467.1"/>
    </source>
</evidence>